<keyword evidence="4" id="KW-1185">Reference proteome</keyword>
<feature type="compositionally biased region" description="Basic and acidic residues" evidence="1">
    <location>
        <begin position="166"/>
        <end position="191"/>
    </location>
</feature>
<dbReference type="AlphaFoldDB" id="A0AAE3A3X0"/>
<feature type="region of interest" description="Disordered" evidence="1">
    <location>
        <begin position="269"/>
        <end position="291"/>
    </location>
</feature>
<reference evidence="3 4" key="1">
    <citation type="submission" date="2021-10" db="EMBL/GenBank/DDBJ databases">
        <title>Anaerobic single-cell dispensing facilitates the cultivation of human gut bacteria.</title>
        <authorList>
            <person name="Afrizal A."/>
        </authorList>
    </citation>
    <scope>NUCLEOTIDE SEQUENCE [LARGE SCALE GENOMIC DNA]</scope>
    <source>
        <strain evidence="3 4">CLA-AA-H273</strain>
    </source>
</reference>
<evidence type="ECO:0000313" key="4">
    <source>
        <dbReference type="Proteomes" id="UP001197795"/>
    </source>
</evidence>
<dbReference type="RefSeq" id="WP_227733557.1">
    <property type="nucleotide sequence ID" value="NZ_JAJEPV010000031.1"/>
</dbReference>
<sequence>MGLFTNNKKLCPICGNPTPRLLASAVEGQNLCKECAAKIDLPDGVLNSMTLDEFREYINCYDANKPLRDSFTETYRYDFGFFKGSLLLDMDHQLLRLGVVDTAFALEPSDIKSFRILEDGEVLYEGEKGNFRSCKSDIKERLNELKPRIDEYRMLRHQYEMMEEMRRSMEDSRRDDNFRRDDPDYRDRMTEPDFNIPNPVEKFAVEITLDHPYWKSFYIETGAPKFDSNRPSTIDYLDDYTQKTEGLHALAQNLMQIIDPQVQEQVIDPHASTQSQHTQSTPQAAPVQTEDPTVALPKYKALLDAGVITAEEFEAKKKQLLGL</sequence>
<evidence type="ECO:0000259" key="2">
    <source>
        <dbReference type="Pfam" id="PF09851"/>
    </source>
</evidence>
<evidence type="ECO:0000313" key="3">
    <source>
        <dbReference type="EMBL" id="MCC2120365.1"/>
    </source>
</evidence>
<feature type="region of interest" description="Disordered" evidence="1">
    <location>
        <begin position="166"/>
        <end position="193"/>
    </location>
</feature>
<dbReference type="InterPro" id="IPR018649">
    <property type="entry name" value="SHOCT"/>
</dbReference>
<feature type="compositionally biased region" description="Low complexity" evidence="1">
    <location>
        <begin position="269"/>
        <end position="285"/>
    </location>
</feature>
<evidence type="ECO:0000256" key="1">
    <source>
        <dbReference type="SAM" id="MobiDB-lite"/>
    </source>
</evidence>
<accession>A0AAE3A3X0</accession>
<gene>
    <name evidence="3" type="ORF">LKD75_12340</name>
</gene>
<dbReference type="Pfam" id="PF09851">
    <property type="entry name" value="SHOCT"/>
    <property type="match status" value="1"/>
</dbReference>
<protein>
    <submittedName>
        <fullName evidence="3">SHOCT domain-containing protein</fullName>
    </submittedName>
</protein>
<name>A0AAE3A3X0_9FIRM</name>
<feature type="domain" description="SHOCT" evidence="2">
    <location>
        <begin position="298"/>
        <end position="321"/>
    </location>
</feature>
<dbReference type="EMBL" id="JAJEPV010000031">
    <property type="protein sequence ID" value="MCC2120365.1"/>
    <property type="molecule type" value="Genomic_DNA"/>
</dbReference>
<dbReference type="Proteomes" id="UP001197795">
    <property type="component" value="Unassembled WGS sequence"/>
</dbReference>
<comment type="caution">
    <text evidence="3">The sequence shown here is derived from an EMBL/GenBank/DDBJ whole genome shotgun (WGS) entry which is preliminary data.</text>
</comment>
<organism evidence="3 4">
    <name type="scientific">Waltera acetigignens</name>
    <dbReference type="NCBI Taxonomy" id="2981769"/>
    <lineage>
        <taxon>Bacteria</taxon>
        <taxon>Bacillati</taxon>
        <taxon>Bacillota</taxon>
        <taxon>Clostridia</taxon>
        <taxon>Lachnospirales</taxon>
        <taxon>Lachnospiraceae</taxon>
        <taxon>Waltera</taxon>
    </lineage>
</organism>
<proteinExistence type="predicted"/>